<keyword evidence="7" id="KW-0067">ATP-binding</keyword>
<dbReference type="Gene3D" id="3.40.50.300">
    <property type="entry name" value="P-loop containing nucleotide triphosphate hydrolases"/>
    <property type="match status" value="1"/>
</dbReference>
<dbReference type="EMBL" id="BMDC01000002">
    <property type="protein sequence ID" value="GGH62547.1"/>
    <property type="molecule type" value="Genomic_DNA"/>
</dbReference>
<dbReference type="SUPFAM" id="SSF52540">
    <property type="entry name" value="P-loop containing nucleoside triphosphate hydrolases"/>
    <property type="match status" value="2"/>
</dbReference>
<dbReference type="SMART" id="SM00490">
    <property type="entry name" value="HELICc"/>
    <property type="match status" value="1"/>
</dbReference>
<dbReference type="InterPro" id="IPR027417">
    <property type="entry name" value="P-loop_NTPase"/>
</dbReference>
<dbReference type="CDD" id="cd18012">
    <property type="entry name" value="DEXQc_arch_SWI2_SNF2"/>
    <property type="match status" value="1"/>
</dbReference>
<feature type="region of interest" description="Disordered" evidence="3">
    <location>
        <begin position="795"/>
        <end position="816"/>
    </location>
</feature>
<evidence type="ECO:0000259" key="6">
    <source>
        <dbReference type="PROSITE" id="PS51194"/>
    </source>
</evidence>
<accession>A0A917ITU9</accession>
<dbReference type="AlphaFoldDB" id="A0A917ITU9"/>
<gene>
    <name evidence="7" type="ORF">GCM10007359_12880</name>
</gene>
<dbReference type="InterPro" id="IPR013663">
    <property type="entry name" value="Helicase_SWF/SNF/SWI_bac"/>
</dbReference>
<feature type="domain" description="Helicase C-terminal" evidence="6">
    <location>
        <begin position="1075"/>
        <end position="1239"/>
    </location>
</feature>
<sequence>MAESSAFPAIPVTAAEIIRQVGHGAYSRGQKYMRAGQVVRYSFDQSTRTLSGEVTGSAASPYRTRVTFPAEKTSGSLAFSARCTCPVYVDCKHAVALMLTAIDRSDKARKALTAQSDTWRSSTDFSEPRMGEAMASKLSSAEGMSEDFKKKLEQLGVTPASALEKTESKMPAWRRELSRSINARPLNAPLTSQRVSGALDLKIYVPSQYAIGHSSGRLPQATLQARPMMLGARGKWIKGGLSWETFQRDLSRGGNFGFQIYPEHEKWFAEFYSIVRPWQSAYGSHRDWVSISDVSSSLFWQVLKKAQEIDLPLLINGSDARVFIADPSSVQLRVEDLAEAGRTDCHGLSLTPVLTWGNTYLPTVNCHKIGNPRTGFFALGASAQDHYEHQAEANRWAATRASALETAGVELPQEQDDAAAGQTEAGRVVKPDWLTPETDLVLIPLAEPLTPMAESLAVSESIDIPSSDVESFYRDFYPQLARALPLKAASAELELPQVREPELVLTVTFETDQPHTARTAWVWEYPQDPLAEDSPITVLPALGYPGEDREDIRDTKYEYRVLKEVKAIRPAVPFAKHKYQGWQTRTLLEETLPRYREIAGVRVDFEGPVPEFREIEEKPEITVTVDSTRSRDWFGLGIAIKAGEWYVPFAKIFEALNAGQTHLLLGDGSYFALDRPEFMKLQELLREAAQLKDRDDGELLISRHQAGLWEELEELAASVDAVEAWKNQVSALIDIENGPLPEPPASLRAQLRPYQLEGFQWLSFLWEHSLGGILADDMGLGKTVQTIATIARARELSASPPAPRPPEADSETDPAPSLTQAPFLVVAPTSVVPNWQREFARFAPHLKVVTLFESQKKSKTLIKDAVEGADVVITSYALFRIDEAAYFDLGVAEEWNGLILDEAQFVKNAKTKAHRLARDLPARFKLAVTGTPMENNLMELWAMFSIVAPGLFPSARAFKDFYATPIEGGEDKQALPRLRQRVRPLMKRRTKDLVAADLPEKSDLRVDVPLEPAHRRAYDTVLQRERKKVLGLLEDMDRNRFTVFQSLTMLRRMALDASLIDADSYGSVPSSKLDYLEENLPEIVEDGHRALIFSQFTSYLKKVAERLDALGIPYLYLDGATGDRARVLERFEAGEAPLFLISLKAGGFGLNLTSADYCFIMDPWWNPAAEQQAVDRVHRIGQTRHVMVYRLVSAGTIEEKVMELKESKAALFDAVVDEGQFFSSSLTAEQVRDLLTSSEE</sequence>
<keyword evidence="7" id="KW-0547">Nucleotide-binding</keyword>
<evidence type="ECO:0000256" key="3">
    <source>
        <dbReference type="SAM" id="MobiDB-lite"/>
    </source>
</evidence>
<dbReference type="InterPro" id="IPR038718">
    <property type="entry name" value="SNF2-like_sf"/>
</dbReference>
<feature type="domain" description="Helicase ATP-binding" evidence="5">
    <location>
        <begin position="763"/>
        <end position="950"/>
    </location>
</feature>
<organism evidence="7 8">
    <name type="scientific">Rothia aerolata</name>
    <dbReference type="NCBI Taxonomy" id="1812262"/>
    <lineage>
        <taxon>Bacteria</taxon>
        <taxon>Bacillati</taxon>
        <taxon>Actinomycetota</taxon>
        <taxon>Actinomycetes</taxon>
        <taxon>Micrococcales</taxon>
        <taxon>Micrococcaceae</taxon>
        <taxon>Rothia</taxon>
    </lineage>
</organism>
<dbReference type="Gene3D" id="3.40.50.10810">
    <property type="entry name" value="Tandem AAA-ATPase domain"/>
    <property type="match status" value="1"/>
</dbReference>
<dbReference type="InterPro" id="IPR000330">
    <property type="entry name" value="SNF2_N"/>
</dbReference>
<keyword evidence="7" id="KW-0347">Helicase</keyword>
<evidence type="ECO:0000259" key="5">
    <source>
        <dbReference type="PROSITE" id="PS51192"/>
    </source>
</evidence>
<dbReference type="InterPro" id="IPR049730">
    <property type="entry name" value="SNF2/RAD54-like_C"/>
</dbReference>
<dbReference type="PANTHER" id="PTHR10799">
    <property type="entry name" value="SNF2/RAD54 HELICASE FAMILY"/>
    <property type="match status" value="1"/>
</dbReference>
<dbReference type="GO" id="GO:0004386">
    <property type="term" value="F:helicase activity"/>
    <property type="evidence" value="ECO:0007669"/>
    <property type="project" value="UniProtKB-KW"/>
</dbReference>
<dbReference type="GO" id="GO:0005524">
    <property type="term" value="F:ATP binding"/>
    <property type="evidence" value="ECO:0007669"/>
    <property type="project" value="InterPro"/>
</dbReference>
<dbReference type="Proteomes" id="UP000600171">
    <property type="component" value="Unassembled WGS sequence"/>
</dbReference>
<dbReference type="Pfam" id="PF00271">
    <property type="entry name" value="Helicase_C"/>
    <property type="match status" value="1"/>
</dbReference>
<dbReference type="GO" id="GO:0016787">
    <property type="term" value="F:hydrolase activity"/>
    <property type="evidence" value="ECO:0007669"/>
    <property type="project" value="UniProtKB-KW"/>
</dbReference>
<dbReference type="InterPro" id="IPR001650">
    <property type="entry name" value="Helicase_C-like"/>
</dbReference>
<dbReference type="Pfam" id="PF08455">
    <property type="entry name" value="SNF2_assoc"/>
    <property type="match status" value="1"/>
</dbReference>
<keyword evidence="2" id="KW-0863">Zinc-finger</keyword>
<dbReference type="InterPro" id="IPR014001">
    <property type="entry name" value="Helicase_ATP-bd"/>
</dbReference>
<evidence type="ECO:0000259" key="4">
    <source>
        <dbReference type="PROSITE" id="PS50966"/>
    </source>
</evidence>
<keyword evidence="1" id="KW-0378">Hydrolase</keyword>
<comment type="caution">
    <text evidence="7">The sequence shown here is derived from an EMBL/GenBank/DDBJ whole genome shotgun (WGS) entry which is preliminary data.</text>
</comment>
<dbReference type="PROSITE" id="PS50966">
    <property type="entry name" value="ZF_SWIM"/>
    <property type="match status" value="1"/>
</dbReference>
<dbReference type="PROSITE" id="PS51194">
    <property type="entry name" value="HELICASE_CTER"/>
    <property type="match status" value="1"/>
</dbReference>
<dbReference type="GO" id="GO:0008270">
    <property type="term" value="F:zinc ion binding"/>
    <property type="evidence" value="ECO:0007669"/>
    <property type="project" value="UniProtKB-KW"/>
</dbReference>
<evidence type="ECO:0000256" key="2">
    <source>
        <dbReference type="PROSITE-ProRule" id="PRU00325"/>
    </source>
</evidence>
<proteinExistence type="predicted"/>
<dbReference type="SMART" id="SM00487">
    <property type="entry name" value="DEXDc"/>
    <property type="match status" value="1"/>
</dbReference>
<dbReference type="RefSeq" id="WP_188359549.1">
    <property type="nucleotide sequence ID" value="NZ_BMDC01000002.1"/>
</dbReference>
<evidence type="ECO:0000313" key="7">
    <source>
        <dbReference type="EMBL" id="GGH62547.1"/>
    </source>
</evidence>
<dbReference type="PROSITE" id="PS51192">
    <property type="entry name" value="HELICASE_ATP_BIND_1"/>
    <property type="match status" value="1"/>
</dbReference>
<feature type="domain" description="SWIM-type" evidence="4">
    <location>
        <begin position="62"/>
        <end position="102"/>
    </location>
</feature>
<protein>
    <submittedName>
        <fullName evidence="7">DNA helicase</fullName>
    </submittedName>
</protein>
<dbReference type="InterPro" id="IPR007527">
    <property type="entry name" value="Znf_SWIM"/>
</dbReference>
<keyword evidence="8" id="KW-1185">Reference proteome</keyword>
<dbReference type="CDD" id="cd18793">
    <property type="entry name" value="SF2_C_SNF"/>
    <property type="match status" value="1"/>
</dbReference>
<keyword evidence="2" id="KW-0862">Zinc</keyword>
<reference evidence="7 8" key="1">
    <citation type="journal article" date="2014" name="Int. J. Syst. Evol. Microbiol.">
        <title>Complete genome sequence of Corynebacterium casei LMG S-19264T (=DSM 44701T), isolated from a smear-ripened cheese.</title>
        <authorList>
            <consortium name="US DOE Joint Genome Institute (JGI-PGF)"/>
            <person name="Walter F."/>
            <person name="Albersmeier A."/>
            <person name="Kalinowski J."/>
            <person name="Ruckert C."/>
        </authorList>
    </citation>
    <scope>NUCLEOTIDE SEQUENCE [LARGE SCALE GENOMIC DNA]</scope>
    <source>
        <strain evidence="7 8">CCM 8669</strain>
    </source>
</reference>
<keyword evidence="2" id="KW-0479">Metal-binding</keyword>
<evidence type="ECO:0000256" key="1">
    <source>
        <dbReference type="ARBA" id="ARBA00022801"/>
    </source>
</evidence>
<name>A0A917ITU9_9MICC</name>
<evidence type="ECO:0000313" key="8">
    <source>
        <dbReference type="Proteomes" id="UP000600171"/>
    </source>
</evidence>
<dbReference type="Pfam" id="PF00176">
    <property type="entry name" value="SNF2-rel_dom"/>
    <property type="match status" value="1"/>
</dbReference>